<organism evidence="1 2">
    <name type="scientific">Burkholderia mallei (strain ATCC 23344)</name>
    <dbReference type="NCBI Taxonomy" id="243160"/>
    <lineage>
        <taxon>Bacteria</taxon>
        <taxon>Pseudomonadati</taxon>
        <taxon>Pseudomonadota</taxon>
        <taxon>Betaproteobacteria</taxon>
        <taxon>Burkholderiales</taxon>
        <taxon>Burkholderiaceae</taxon>
        <taxon>Burkholderia</taxon>
        <taxon>pseudomallei group</taxon>
    </lineage>
</organism>
<gene>
    <name evidence="1" type="ordered locus">BMA2473</name>
</gene>
<dbReference type="HOGENOM" id="CLU_2116387_0_0_4"/>
<name>A0A0H2WK47_BURMA</name>
<evidence type="ECO:0000313" key="2">
    <source>
        <dbReference type="Proteomes" id="UP000006693"/>
    </source>
</evidence>
<sequence length="114" mass="12554">MRLGPPRRASGRCPSFSVNGLGSHAIFRQLPIRPAWRPGFPAGRAVGPADRKPFSVRHFRTRRFRMSLCRLARRAAMPASPHMRLVRAPRFARRAGMPVFGATRATAAAPPAAD</sequence>
<protein>
    <submittedName>
        <fullName evidence="1">Conserved domain protein</fullName>
    </submittedName>
</protein>
<dbReference type="PATRIC" id="fig|243160.12.peg.2552"/>
<dbReference type="EMBL" id="CP000010">
    <property type="protein sequence ID" value="AAU49669.1"/>
    <property type="molecule type" value="Genomic_DNA"/>
</dbReference>
<dbReference type="Proteomes" id="UP000006693">
    <property type="component" value="Chromosome 1"/>
</dbReference>
<reference evidence="1 2" key="1">
    <citation type="journal article" date="2004" name="Proc. Natl. Acad. Sci. U.S.A.">
        <title>Structural flexibility in the Burkholderia mallei genome.</title>
        <authorList>
            <person name="Nierman W.C."/>
            <person name="DeShazer D."/>
            <person name="Kim H.S."/>
            <person name="Tettelin H."/>
            <person name="Nelson K.E."/>
            <person name="Feldblyum T."/>
            <person name="Ulrich R.L."/>
            <person name="Ronning C.M."/>
            <person name="Brinkac L.M."/>
            <person name="Daugherty S.C."/>
            <person name="Davidsen T.D."/>
            <person name="Deboy R.T."/>
            <person name="Dimitrov G."/>
            <person name="Dodson R.J."/>
            <person name="Durkin A.S."/>
            <person name="Gwinn M.L."/>
            <person name="Haft D.H."/>
            <person name="Khouri H."/>
            <person name="Kolonay J.F."/>
            <person name="Madupu R."/>
            <person name="Mohammoud Y."/>
            <person name="Nelson W.C."/>
            <person name="Radune D."/>
            <person name="Romero C.M."/>
            <person name="Sarria S."/>
            <person name="Selengut J."/>
            <person name="Shamblin C."/>
            <person name="Sullivan S.A."/>
            <person name="White O."/>
            <person name="Yu Y."/>
            <person name="Zafar N."/>
            <person name="Zhou L."/>
            <person name="Fraser C.M."/>
        </authorList>
    </citation>
    <scope>NUCLEOTIDE SEQUENCE [LARGE SCALE GENOMIC DNA]</scope>
    <source>
        <strain evidence="1 2">ATCC 23344</strain>
    </source>
</reference>
<accession>A0A0H2WK47</accession>
<evidence type="ECO:0000313" key="1">
    <source>
        <dbReference type="EMBL" id="AAU49669.1"/>
    </source>
</evidence>
<proteinExistence type="predicted"/>
<keyword evidence="2" id="KW-1185">Reference proteome</keyword>
<dbReference type="KEGG" id="bma:BMA2473"/>
<dbReference type="AlphaFoldDB" id="A0A0H2WK47"/>